<keyword evidence="3" id="KW-1185">Reference proteome</keyword>
<accession>A0AAN7BZK5</accession>
<organism evidence="2 3">
    <name type="scientific">Podospora fimiseda</name>
    <dbReference type="NCBI Taxonomy" id="252190"/>
    <lineage>
        <taxon>Eukaryota</taxon>
        <taxon>Fungi</taxon>
        <taxon>Dikarya</taxon>
        <taxon>Ascomycota</taxon>
        <taxon>Pezizomycotina</taxon>
        <taxon>Sordariomycetes</taxon>
        <taxon>Sordariomycetidae</taxon>
        <taxon>Sordariales</taxon>
        <taxon>Podosporaceae</taxon>
        <taxon>Podospora</taxon>
    </lineage>
</organism>
<dbReference type="Gene3D" id="2.40.50.140">
    <property type="entry name" value="Nucleic acid-binding proteins"/>
    <property type="match status" value="1"/>
</dbReference>
<dbReference type="EMBL" id="MU865287">
    <property type="protein sequence ID" value="KAK4232480.1"/>
    <property type="molecule type" value="Genomic_DNA"/>
</dbReference>
<evidence type="ECO:0000313" key="3">
    <source>
        <dbReference type="Proteomes" id="UP001301958"/>
    </source>
</evidence>
<protein>
    <submittedName>
        <fullName evidence="2">Uncharacterized protein</fullName>
    </submittedName>
</protein>
<feature type="compositionally biased region" description="Basic residues" evidence="1">
    <location>
        <begin position="303"/>
        <end position="313"/>
    </location>
</feature>
<evidence type="ECO:0000256" key="1">
    <source>
        <dbReference type="SAM" id="MobiDB-lite"/>
    </source>
</evidence>
<proteinExistence type="predicted"/>
<feature type="region of interest" description="Disordered" evidence="1">
    <location>
        <begin position="121"/>
        <end position="166"/>
    </location>
</feature>
<feature type="region of interest" description="Disordered" evidence="1">
    <location>
        <begin position="303"/>
        <end position="330"/>
    </location>
</feature>
<dbReference type="Proteomes" id="UP001301958">
    <property type="component" value="Unassembled WGS sequence"/>
</dbReference>
<reference evidence="2" key="2">
    <citation type="submission" date="2023-05" db="EMBL/GenBank/DDBJ databases">
        <authorList>
            <consortium name="Lawrence Berkeley National Laboratory"/>
            <person name="Steindorff A."/>
            <person name="Hensen N."/>
            <person name="Bonometti L."/>
            <person name="Westerberg I."/>
            <person name="Brannstrom I.O."/>
            <person name="Guillou S."/>
            <person name="Cros-Aarteil S."/>
            <person name="Calhoun S."/>
            <person name="Haridas S."/>
            <person name="Kuo A."/>
            <person name="Mondo S."/>
            <person name="Pangilinan J."/>
            <person name="Riley R."/>
            <person name="Labutti K."/>
            <person name="Andreopoulos B."/>
            <person name="Lipzen A."/>
            <person name="Chen C."/>
            <person name="Yanf M."/>
            <person name="Daum C."/>
            <person name="Ng V."/>
            <person name="Clum A."/>
            <person name="Ohm R."/>
            <person name="Martin F."/>
            <person name="Silar P."/>
            <person name="Natvig D."/>
            <person name="Lalanne C."/>
            <person name="Gautier V."/>
            <person name="Ament-Velasquez S.L."/>
            <person name="Kruys A."/>
            <person name="Hutchinson M.I."/>
            <person name="Powell A.J."/>
            <person name="Barry K."/>
            <person name="Miller A.N."/>
            <person name="Grigoriev I.V."/>
            <person name="Debuchy R."/>
            <person name="Gladieux P."/>
            <person name="Thoren M.H."/>
            <person name="Johannesson H."/>
        </authorList>
    </citation>
    <scope>NUCLEOTIDE SEQUENCE</scope>
    <source>
        <strain evidence="2">CBS 990.96</strain>
    </source>
</reference>
<gene>
    <name evidence="2" type="ORF">QBC38DRAFT_2230</name>
</gene>
<dbReference type="AlphaFoldDB" id="A0AAN7BZK5"/>
<sequence length="378" mass="41867">MAPKLIILTGAPESNKLDWNPAGLLNEFQDSVARFAGINKNNQPSPPTSSAQDLAVWRSLPLKKDQKHTGLTQQYDSITINSTAPEFFITELLSFTSDQDHDSNPVLSQFYEHSMAVHQEMPSSQLRLDDDMSQQAKDSLVSDGTSFVSNEPSQPPAATKEPLQSRKASPFVDLKDIPSTAYLQKILPQTMSLNIIAGIISISQPRMIKTRWGTKYLVEVLVGDETKAGFAITYWLPTDSVSASPLAGLRSGDIVLMQNVGLSAFMNKVYGSSLRKDLTKVKLLHRMKLDARDTGGYYTTHHLAHSMKRRSSRRTSQASTSKPPDPHPELVKTRLVRDWVLNFVGTGDSAVKGAKAVNGKPNPRRRWEQPPDDDSQMP</sequence>
<name>A0AAN7BZK5_9PEZI</name>
<comment type="caution">
    <text evidence="2">The sequence shown here is derived from an EMBL/GenBank/DDBJ whole genome shotgun (WGS) entry which is preliminary data.</text>
</comment>
<feature type="compositionally biased region" description="Polar residues" evidence="1">
    <location>
        <begin position="133"/>
        <end position="152"/>
    </location>
</feature>
<evidence type="ECO:0000313" key="2">
    <source>
        <dbReference type="EMBL" id="KAK4232480.1"/>
    </source>
</evidence>
<feature type="region of interest" description="Disordered" evidence="1">
    <location>
        <begin position="350"/>
        <end position="378"/>
    </location>
</feature>
<reference evidence="2" key="1">
    <citation type="journal article" date="2023" name="Mol. Phylogenet. Evol.">
        <title>Genome-scale phylogeny and comparative genomics of the fungal order Sordariales.</title>
        <authorList>
            <person name="Hensen N."/>
            <person name="Bonometti L."/>
            <person name="Westerberg I."/>
            <person name="Brannstrom I.O."/>
            <person name="Guillou S."/>
            <person name="Cros-Aarteil S."/>
            <person name="Calhoun S."/>
            <person name="Haridas S."/>
            <person name="Kuo A."/>
            <person name="Mondo S."/>
            <person name="Pangilinan J."/>
            <person name="Riley R."/>
            <person name="LaButti K."/>
            <person name="Andreopoulos B."/>
            <person name="Lipzen A."/>
            <person name="Chen C."/>
            <person name="Yan M."/>
            <person name="Daum C."/>
            <person name="Ng V."/>
            <person name="Clum A."/>
            <person name="Steindorff A."/>
            <person name="Ohm R.A."/>
            <person name="Martin F."/>
            <person name="Silar P."/>
            <person name="Natvig D.O."/>
            <person name="Lalanne C."/>
            <person name="Gautier V."/>
            <person name="Ament-Velasquez S.L."/>
            <person name="Kruys A."/>
            <person name="Hutchinson M.I."/>
            <person name="Powell A.J."/>
            <person name="Barry K."/>
            <person name="Miller A.N."/>
            <person name="Grigoriev I.V."/>
            <person name="Debuchy R."/>
            <person name="Gladieux P."/>
            <person name="Hiltunen Thoren M."/>
            <person name="Johannesson H."/>
        </authorList>
    </citation>
    <scope>NUCLEOTIDE SEQUENCE</scope>
    <source>
        <strain evidence="2">CBS 990.96</strain>
    </source>
</reference>
<dbReference type="InterPro" id="IPR012340">
    <property type="entry name" value="NA-bd_OB-fold"/>
</dbReference>